<dbReference type="GO" id="GO:0004844">
    <property type="term" value="F:uracil DNA N-glycosylase activity"/>
    <property type="evidence" value="ECO:0007669"/>
    <property type="project" value="UniProtKB-UniRule"/>
</dbReference>
<evidence type="ECO:0000256" key="2">
    <source>
        <dbReference type="ARBA" id="ARBA00002631"/>
    </source>
</evidence>
<comment type="function">
    <text evidence="2 9 11">Excises uracil residues from the DNA which can arise as a result of misincorporation of dUMP residues by DNA polymerase or due to deamination of cytosine.</text>
</comment>
<feature type="domain" description="Uracil-DNA glycosylase-like" evidence="12">
    <location>
        <begin position="50"/>
        <end position="210"/>
    </location>
</feature>
<protein>
    <recommendedName>
        <fullName evidence="5 9">Uracil-DNA glycosylase</fullName>
        <shortName evidence="9">UDG</shortName>
        <ecNumber evidence="4 9">3.2.2.27</ecNumber>
    </recommendedName>
</protein>
<dbReference type="EMBL" id="DXHS01000042">
    <property type="protein sequence ID" value="HIW02179.1"/>
    <property type="molecule type" value="Genomic_DNA"/>
</dbReference>
<evidence type="ECO:0000256" key="11">
    <source>
        <dbReference type="RuleBase" id="RU003780"/>
    </source>
</evidence>
<evidence type="ECO:0000259" key="12">
    <source>
        <dbReference type="SMART" id="SM00986"/>
    </source>
</evidence>
<dbReference type="Proteomes" id="UP000823990">
    <property type="component" value="Unassembled WGS sequence"/>
</dbReference>
<dbReference type="HAMAP" id="MF_00148">
    <property type="entry name" value="UDG"/>
    <property type="match status" value="1"/>
</dbReference>
<keyword evidence="8 9" id="KW-0234">DNA repair</keyword>
<dbReference type="PANTHER" id="PTHR11264:SF0">
    <property type="entry name" value="URACIL-DNA GLYCOSYLASE"/>
    <property type="match status" value="1"/>
</dbReference>
<dbReference type="Gene3D" id="3.40.470.10">
    <property type="entry name" value="Uracil-DNA glycosylase-like domain"/>
    <property type="match status" value="1"/>
</dbReference>
<dbReference type="NCBIfam" id="TIGR00628">
    <property type="entry name" value="ung"/>
    <property type="match status" value="1"/>
</dbReference>
<evidence type="ECO:0000256" key="10">
    <source>
        <dbReference type="PROSITE-ProRule" id="PRU10072"/>
    </source>
</evidence>
<gene>
    <name evidence="9" type="primary">ung</name>
    <name evidence="13" type="ORF">H9892_02440</name>
</gene>
<dbReference type="InterPro" id="IPR005122">
    <property type="entry name" value="Uracil-DNA_glycosylase-like"/>
</dbReference>
<accession>A0A9D1TR82</accession>
<dbReference type="GO" id="GO:0005737">
    <property type="term" value="C:cytoplasm"/>
    <property type="evidence" value="ECO:0007669"/>
    <property type="project" value="UniProtKB-SubCell"/>
</dbReference>
<organism evidence="13 14">
    <name type="scientific">Candidatus Protoclostridium stercorigallinarum</name>
    <dbReference type="NCBI Taxonomy" id="2838741"/>
    <lineage>
        <taxon>Bacteria</taxon>
        <taxon>Bacillati</taxon>
        <taxon>Bacillota</taxon>
        <taxon>Clostridia</taxon>
        <taxon>Candidatus Protoclostridium</taxon>
    </lineage>
</organism>
<dbReference type="CDD" id="cd10027">
    <property type="entry name" value="UDG-F1-like"/>
    <property type="match status" value="1"/>
</dbReference>
<dbReference type="Pfam" id="PF03167">
    <property type="entry name" value="UDG"/>
    <property type="match status" value="1"/>
</dbReference>
<name>A0A9D1TR82_9FIRM</name>
<dbReference type="EC" id="3.2.2.27" evidence="4 9"/>
<dbReference type="SMART" id="SM00986">
    <property type="entry name" value="UDG"/>
    <property type="match status" value="1"/>
</dbReference>
<dbReference type="InterPro" id="IPR036895">
    <property type="entry name" value="Uracil-DNA_glycosylase-like_sf"/>
</dbReference>
<evidence type="ECO:0000256" key="3">
    <source>
        <dbReference type="ARBA" id="ARBA00008184"/>
    </source>
</evidence>
<evidence type="ECO:0000256" key="8">
    <source>
        <dbReference type="ARBA" id="ARBA00023204"/>
    </source>
</evidence>
<dbReference type="NCBIfam" id="NF003589">
    <property type="entry name" value="PRK05254.1-2"/>
    <property type="match status" value="1"/>
</dbReference>
<feature type="active site" description="Proton acceptor" evidence="9 10">
    <location>
        <position position="65"/>
    </location>
</feature>
<reference evidence="13" key="2">
    <citation type="submission" date="2021-04" db="EMBL/GenBank/DDBJ databases">
        <authorList>
            <person name="Gilroy R."/>
        </authorList>
    </citation>
    <scope>NUCLEOTIDE SEQUENCE</scope>
    <source>
        <strain evidence="13">12435</strain>
    </source>
</reference>
<evidence type="ECO:0000256" key="4">
    <source>
        <dbReference type="ARBA" id="ARBA00012030"/>
    </source>
</evidence>
<evidence type="ECO:0000256" key="9">
    <source>
        <dbReference type="HAMAP-Rule" id="MF_00148"/>
    </source>
</evidence>
<comment type="catalytic activity">
    <reaction evidence="1 9 11">
        <text>Hydrolyzes single-stranded DNA or mismatched double-stranded DNA and polynucleotides, releasing free uracil.</text>
        <dbReference type="EC" id="3.2.2.27"/>
    </reaction>
</comment>
<dbReference type="InterPro" id="IPR018085">
    <property type="entry name" value="Ura-DNA_Glyclase_AS"/>
</dbReference>
<keyword evidence="13" id="KW-0326">Glycosidase</keyword>
<dbReference type="NCBIfam" id="NF003588">
    <property type="entry name" value="PRK05254.1-1"/>
    <property type="match status" value="1"/>
</dbReference>
<sequence>MDLKIGNDWDEVLAEETDKPYFRDIMAFVESEYEKYTVYPPRSLIFAALKYVPFAEVKVVIVGQDPYINPGQANGLAFAVGSGVKLPPSLVNIYKELSSDLGVDMSGASGELTGWAKQGVLLLNATLTVRAGQSDAHSACGWQTFTDFIIQKLGAREKPLVFILWGAKAQKKRAYIAPRHCVIASAHPSPLSAYNGFFGSRPFSRTNAFLEAQGMSPIDWTEVRGYDLPAYYSGSGHITRG</sequence>
<dbReference type="GO" id="GO:0097510">
    <property type="term" value="P:base-excision repair, AP site formation via deaminated base removal"/>
    <property type="evidence" value="ECO:0007669"/>
    <property type="project" value="TreeGrafter"/>
</dbReference>
<keyword evidence="7 9" id="KW-0378">Hydrolase</keyword>
<comment type="similarity">
    <text evidence="3 9 11">Belongs to the uracil-DNA glycosylase (UDG) superfamily. UNG family.</text>
</comment>
<evidence type="ECO:0000256" key="1">
    <source>
        <dbReference type="ARBA" id="ARBA00001400"/>
    </source>
</evidence>
<proteinExistence type="inferred from homology"/>
<dbReference type="InterPro" id="IPR002043">
    <property type="entry name" value="UDG_fam1"/>
</dbReference>
<dbReference type="FunFam" id="3.40.470.10:FF:000001">
    <property type="entry name" value="Uracil-DNA glycosylase"/>
    <property type="match status" value="1"/>
</dbReference>
<keyword evidence="6 9" id="KW-0227">DNA damage</keyword>
<dbReference type="SUPFAM" id="SSF52141">
    <property type="entry name" value="Uracil-DNA glycosylase-like"/>
    <property type="match status" value="1"/>
</dbReference>
<evidence type="ECO:0000313" key="14">
    <source>
        <dbReference type="Proteomes" id="UP000823990"/>
    </source>
</evidence>
<dbReference type="PANTHER" id="PTHR11264">
    <property type="entry name" value="URACIL-DNA GLYCOSYLASE"/>
    <property type="match status" value="1"/>
</dbReference>
<evidence type="ECO:0000256" key="5">
    <source>
        <dbReference type="ARBA" id="ARBA00018429"/>
    </source>
</evidence>
<keyword evidence="9" id="KW-0963">Cytoplasm</keyword>
<dbReference type="NCBIfam" id="NF003592">
    <property type="entry name" value="PRK05254.1-5"/>
    <property type="match status" value="1"/>
</dbReference>
<evidence type="ECO:0000313" key="13">
    <source>
        <dbReference type="EMBL" id="HIW02179.1"/>
    </source>
</evidence>
<evidence type="ECO:0000256" key="6">
    <source>
        <dbReference type="ARBA" id="ARBA00022763"/>
    </source>
</evidence>
<dbReference type="PROSITE" id="PS00130">
    <property type="entry name" value="U_DNA_GLYCOSYLASE"/>
    <property type="match status" value="1"/>
</dbReference>
<dbReference type="SMART" id="SM00987">
    <property type="entry name" value="UreE_C"/>
    <property type="match status" value="1"/>
</dbReference>
<reference evidence="13" key="1">
    <citation type="journal article" date="2021" name="PeerJ">
        <title>Extensive microbial diversity within the chicken gut microbiome revealed by metagenomics and culture.</title>
        <authorList>
            <person name="Gilroy R."/>
            <person name="Ravi A."/>
            <person name="Getino M."/>
            <person name="Pursley I."/>
            <person name="Horton D.L."/>
            <person name="Alikhan N.F."/>
            <person name="Baker D."/>
            <person name="Gharbi K."/>
            <person name="Hall N."/>
            <person name="Watson M."/>
            <person name="Adriaenssens E.M."/>
            <person name="Foster-Nyarko E."/>
            <person name="Jarju S."/>
            <person name="Secka A."/>
            <person name="Antonio M."/>
            <person name="Oren A."/>
            <person name="Chaudhuri R.R."/>
            <person name="La Ragione R."/>
            <person name="Hildebrand F."/>
            <person name="Pallen M.J."/>
        </authorList>
    </citation>
    <scope>NUCLEOTIDE SEQUENCE</scope>
    <source>
        <strain evidence="13">12435</strain>
    </source>
</reference>
<comment type="subcellular location">
    <subcellularLocation>
        <location evidence="9">Cytoplasm</location>
    </subcellularLocation>
</comment>
<dbReference type="AlphaFoldDB" id="A0A9D1TR82"/>
<evidence type="ECO:0000256" key="7">
    <source>
        <dbReference type="ARBA" id="ARBA00022801"/>
    </source>
</evidence>
<comment type="caution">
    <text evidence="13">The sequence shown here is derived from an EMBL/GenBank/DDBJ whole genome shotgun (WGS) entry which is preliminary data.</text>
</comment>